<name>A0A3B5B1I7_9TELE</name>
<reference evidence="1" key="1">
    <citation type="submission" date="2023-09" db="UniProtKB">
        <authorList>
            <consortium name="Ensembl"/>
        </authorList>
    </citation>
    <scope>IDENTIFICATION</scope>
</reference>
<organism evidence="1">
    <name type="scientific">Stegastes partitus</name>
    <name type="common">bicolor damselfish</name>
    <dbReference type="NCBI Taxonomy" id="144197"/>
    <lineage>
        <taxon>Eukaryota</taxon>
        <taxon>Metazoa</taxon>
        <taxon>Chordata</taxon>
        <taxon>Craniata</taxon>
        <taxon>Vertebrata</taxon>
        <taxon>Euteleostomi</taxon>
        <taxon>Actinopterygii</taxon>
        <taxon>Neopterygii</taxon>
        <taxon>Teleostei</taxon>
        <taxon>Neoteleostei</taxon>
        <taxon>Acanthomorphata</taxon>
        <taxon>Ovalentaria</taxon>
        <taxon>Pomacentridae</taxon>
        <taxon>Stegastes</taxon>
    </lineage>
</organism>
<sequence>CCTCIHLSMATPPSGGRSLSRPVVSEAFQVVAQHAFGLEGLAAAACMNGRSPVWVTMCDLRWGDCGLRPVWVRLCSFRPCRLEKHLSSWVRCFKLCGLDTNILSQTDSSCSLNPSPQNQHLKGLVPECVRWWVFQSLFRAKVLSQYEQRYGSLRSWICWWTTRLIRVG</sequence>
<proteinExistence type="predicted"/>
<dbReference type="Ensembl" id="ENSSPAT00000027910.1">
    <property type="protein sequence ID" value="ENSSPAP00000027463.1"/>
    <property type="gene ID" value="ENSSPAG00000020703.1"/>
</dbReference>
<protein>
    <submittedName>
        <fullName evidence="1">Uncharacterized protein</fullName>
    </submittedName>
</protein>
<evidence type="ECO:0000313" key="1">
    <source>
        <dbReference type="Ensembl" id="ENSSPAP00000027463.1"/>
    </source>
</evidence>
<accession>A0A3B5B1I7</accession>
<dbReference type="AlphaFoldDB" id="A0A3B5B1I7"/>